<dbReference type="PROSITE" id="PS51123">
    <property type="entry name" value="OMPA_2"/>
    <property type="match status" value="1"/>
</dbReference>
<evidence type="ECO:0000256" key="1">
    <source>
        <dbReference type="PROSITE-ProRule" id="PRU00473"/>
    </source>
</evidence>
<feature type="domain" description="OmpA-like" evidence="3">
    <location>
        <begin position="1"/>
        <end position="51"/>
    </location>
</feature>
<dbReference type="InterPro" id="IPR036737">
    <property type="entry name" value="OmpA-like_sf"/>
</dbReference>
<feature type="region of interest" description="Disordered" evidence="2">
    <location>
        <begin position="1"/>
        <end position="51"/>
    </location>
</feature>
<dbReference type="EMBL" id="CADCVW010000053">
    <property type="protein sequence ID" value="CAA9500298.1"/>
    <property type="molecule type" value="Genomic_DNA"/>
</dbReference>
<dbReference type="GO" id="GO:0016020">
    <property type="term" value="C:membrane"/>
    <property type="evidence" value="ECO:0007669"/>
    <property type="project" value="UniProtKB-UniRule"/>
</dbReference>
<evidence type="ECO:0000313" key="4">
    <source>
        <dbReference type="EMBL" id="CAA9500298.1"/>
    </source>
</evidence>
<protein>
    <recommendedName>
        <fullName evidence="3">OmpA-like domain-containing protein</fullName>
    </recommendedName>
</protein>
<dbReference type="AlphaFoldDB" id="A0A6J4SJM7"/>
<keyword evidence="1" id="KW-0472">Membrane</keyword>
<dbReference type="Gene3D" id="3.30.1330.60">
    <property type="entry name" value="OmpA-like domain"/>
    <property type="match status" value="1"/>
</dbReference>
<dbReference type="SUPFAM" id="SSF103088">
    <property type="entry name" value="OmpA-like"/>
    <property type="match status" value="1"/>
</dbReference>
<dbReference type="InterPro" id="IPR006665">
    <property type="entry name" value="OmpA-like"/>
</dbReference>
<gene>
    <name evidence="4" type="ORF">AVDCRST_MAG39-1326</name>
</gene>
<feature type="compositionally biased region" description="Basic and acidic residues" evidence="2">
    <location>
        <begin position="29"/>
        <end position="45"/>
    </location>
</feature>
<evidence type="ECO:0000256" key="2">
    <source>
        <dbReference type="SAM" id="MobiDB-lite"/>
    </source>
</evidence>
<sequence length="51" mass="5553">MRTQPGVRQRSFVVDGQGEAAPVAPDTRPNGRDDPAGRARNRRVELIIPTA</sequence>
<accession>A0A6J4SJM7</accession>
<reference evidence="4" key="1">
    <citation type="submission" date="2020-02" db="EMBL/GenBank/DDBJ databases">
        <authorList>
            <person name="Meier V. D."/>
        </authorList>
    </citation>
    <scope>NUCLEOTIDE SEQUENCE</scope>
    <source>
        <strain evidence="4">AVDCRST_MAG39</strain>
    </source>
</reference>
<proteinExistence type="predicted"/>
<evidence type="ECO:0000259" key="3">
    <source>
        <dbReference type="PROSITE" id="PS51123"/>
    </source>
</evidence>
<name>A0A6J4SJM7_9SPHN</name>
<organism evidence="4">
    <name type="scientific">uncultured Sphingomonadaceae bacterium</name>
    <dbReference type="NCBI Taxonomy" id="169976"/>
    <lineage>
        <taxon>Bacteria</taxon>
        <taxon>Pseudomonadati</taxon>
        <taxon>Pseudomonadota</taxon>
        <taxon>Alphaproteobacteria</taxon>
        <taxon>Sphingomonadales</taxon>
        <taxon>Sphingomonadaceae</taxon>
        <taxon>environmental samples</taxon>
    </lineage>
</organism>